<name>A0A1B0A615_GLOPL</name>
<keyword evidence="2" id="KW-1185">Reference proteome</keyword>
<organism evidence="1 2">
    <name type="scientific">Glossina pallidipes</name>
    <name type="common">Tsetse fly</name>
    <dbReference type="NCBI Taxonomy" id="7398"/>
    <lineage>
        <taxon>Eukaryota</taxon>
        <taxon>Metazoa</taxon>
        <taxon>Ecdysozoa</taxon>
        <taxon>Arthropoda</taxon>
        <taxon>Hexapoda</taxon>
        <taxon>Insecta</taxon>
        <taxon>Pterygota</taxon>
        <taxon>Neoptera</taxon>
        <taxon>Endopterygota</taxon>
        <taxon>Diptera</taxon>
        <taxon>Brachycera</taxon>
        <taxon>Muscomorpha</taxon>
        <taxon>Hippoboscoidea</taxon>
        <taxon>Glossinidae</taxon>
        <taxon>Glossina</taxon>
    </lineage>
</organism>
<dbReference type="VEuPathDB" id="VectorBase:GPAI035516"/>
<dbReference type="AlphaFoldDB" id="A0A1B0A615"/>
<accession>A0A1B0A615</accession>
<evidence type="ECO:0000313" key="2">
    <source>
        <dbReference type="Proteomes" id="UP000092445"/>
    </source>
</evidence>
<evidence type="ECO:0000313" key="1">
    <source>
        <dbReference type="EnsemblMetazoa" id="GPAI035516-PA"/>
    </source>
</evidence>
<dbReference type="Proteomes" id="UP000092445">
    <property type="component" value="Unassembled WGS sequence"/>
</dbReference>
<proteinExistence type="predicted"/>
<reference evidence="2" key="1">
    <citation type="submission" date="2014-03" db="EMBL/GenBank/DDBJ databases">
        <authorList>
            <person name="Aksoy S."/>
            <person name="Warren W."/>
            <person name="Wilson R.K."/>
        </authorList>
    </citation>
    <scope>NUCLEOTIDE SEQUENCE [LARGE SCALE GENOMIC DNA]</scope>
    <source>
        <strain evidence="2">IAEA</strain>
    </source>
</reference>
<protein>
    <submittedName>
        <fullName evidence="1">Uncharacterized protein</fullName>
    </submittedName>
</protein>
<dbReference type="EnsemblMetazoa" id="GPAI035516-RA">
    <property type="protein sequence ID" value="GPAI035516-PA"/>
    <property type="gene ID" value="GPAI035516"/>
</dbReference>
<reference evidence="1" key="2">
    <citation type="submission" date="2020-05" db="UniProtKB">
        <authorList>
            <consortium name="EnsemblMetazoa"/>
        </authorList>
    </citation>
    <scope>IDENTIFICATION</scope>
    <source>
        <strain evidence="1">IAEA</strain>
    </source>
</reference>
<sequence>MIKPPTTAKSLVDLRLDKVSIKGVNTIDIDQLRAPNHSTCRKLSNPSRHQDNNAGVYQWYQCPSFAGQVYCDEANKIPDREDPENRSLALHTAACNARIFNGVDVARFLHNSCSELLLSVTLQQLLFVCRSGGLMVL</sequence>